<evidence type="ECO:0000256" key="4">
    <source>
        <dbReference type="ARBA" id="ARBA00023002"/>
    </source>
</evidence>
<evidence type="ECO:0000256" key="3">
    <source>
        <dbReference type="ARBA" id="ARBA00022723"/>
    </source>
</evidence>
<dbReference type="CDD" id="cd11029">
    <property type="entry name" value="CYP107-like"/>
    <property type="match status" value="1"/>
</dbReference>
<dbReference type="PANTHER" id="PTHR46696:SF1">
    <property type="entry name" value="CYTOCHROME P450 YJIB-RELATED"/>
    <property type="match status" value="1"/>
</dbReference>
<dbReference type="InterPro" id="IPR036396">
    <property type="entry name" value="Cyt_P450_sf"/>
</dbReference>
<dbReference type="FunFam" id="1.10.630.10:FF:000018">
    <property type="entry name" value="Cytochrome P450 monooxygenase"/>
    <property type="match status" value="1"/>
</dbReference>
<accession>A0A3M2LJ64</accession>
<comment type="similarity">
    <text evidence="1">Belongs to the cytochrome P450 family.</text>
</comment>
<keyword evidence="4" id="KW-0560">Oxidoreductase</keyword>
<protein>
    <submittedName>
        <fullName evidence="7">Cytochrome P450</fullName>
    </submittedName>
</protein>
<dbReference type="EMBL" id="RFFJ01000121">
    <property type="protein sequence ID" value="RMI37166.1"/>
    <property type="molecule type" value="Genomic_DNA"/>
</dbReference>
<dbReference type="PANTHER" id="PTHR46696">
    <property type="entry name" value="P450, PUTATIVE (EUROFUNG)-RELATED"/>
    <property type="match status" value="1"/>
</dbReference>
<evidence type="ECO:0000256" key="6">
    <source>
        <dbReference type="ARBA" id="ARBA00023033"/>
    </source>
</evidence>
<dbReference type="GO" id="GO:0005506">
    <property type="term" value="F:iron ion binding"/>
    <property type="evidence" value="ECO:0007669"/>
    <property type="project" value="InterPro"/>
</dbReference>
<dbReference type="AlphaFoldDB" id="A0A3M2LJ64"/>
<dbReference type="GO" id="GO:0004497">
    <property type="term" value="F:monooxygenase activity"/>
    <property type="evidence" value="ECO:0007669"/>
    <property type="project" value="UniProtKB-KW"/>
</dbReference>
<dbReference type="InterPro" id="IPR002397">
    <property type="entry name" value="Cyt_P450_B"/>
</dbReference>
<comment type="caution">
    <text evidence="7">The sequence shown here is derived from an EMBL/GenBank/DDBJ whole genome shotgun (WGS) entry which is preliminary data.</text>
</comment>
<dbReference type="Proteomes" id="UP000278673">
    <property type="component" value="Unassembled WGS sequence"/>
</dbReference>
<evidence type="ECO:0000256" key="2">
    <source>
        <dbReference type="ARBA" id="ARBA00022617"/>
    </source>
</evidence>
<evidence type="ECO:0000256" key="5">
    <source>
        <dbReference type="ARBA" id="ARBA00023004"/>
    </source>
</evidence>
<keyword evidence="2" id="KW-0349">Heme</keyword>
<gene>
    <name evidence="7" type="ORF">EBN88_19780</name>
</gene>
<dbReference type="GO" id="GO:0020037">
    <property type="term" value="F:heme binding"/>
    <property type="evidence" value="ECO:0007669"/>
    <property type="project" value="InterPro"/>
</dbReference>
<keyword evidence="3" id="KW-0479">Metal-binding</keyword>
<dbReference type="GO" id="GO:0016705">
    <property type="term" value="F:oxidoreductase activity, acting on paired donors, with incorporation or reduction of molecular oxygen"/>
    <property type="evidence" value="ECO:0007669"/>
    <property type="project" value="InterPro"/>
</dbReference>
<evidence type="ECO:0000313" key="8">
    <source>
        <dbReference type="Proteomes" id="UP000278673"/>
    </source>
</evidence>
<evidence type="ECO:0000313" key="7">
    <source>
        <dbReference type="EMBL" id="RMI37166.1"/>
    </source>
</evidence>
<dbReference type="RefSeq" id="WP_122185245.1">
    <property type="nucleotide sequence ID" value="NZ_RFFJ01000121.1"/>
</dbReference>
<name>A0A3M2LJ64_9ACTN</name>
<dbReference type="SUPFAM" id="SSF48264">
    <property type="entry name" value="Cytochrome P450"/>
    <property type="match status" value="1"/>
</dbReference>
<dbReference type="InterPro" id="IPR001128">
    <property type="entry name" value="Cyt_P450"/>
</dbReference>
<keyword evidence="6" id="KW-0503">Monooxygenase</keyword>
<proteinExistence type="inferred from homology"/>
<dbReference type="Gene3D" id="1.10.630.10">
    <property type="entry name" value="Cytochrome P450"/>
    <property type="match status" value="1"/>
</dbReference>
<organism evidence="7 8">
    <name type="scientific">Streptomyces triticirhizae</name>
    <dbReference type="NCBI Taxonomy" id="2483353"/>
    <lineage>
        <taxon>Bacteria</taxon>
        <taxon>Bacillati</taxon>
        <taxon>Actinomycetota</taxon>
        <taxon>Actinomycetes</taxon>
        <taxon>Kitasatosporales</taxon>
        <taxon>Streptomycetaceae</taxon>
        <taxon>Streptomyces</taxon>
    </lineage>
</organism>
<dbReference type="PRINTS" id="PR00359">
    <property type="entry name" value="BP450"/>
</dbReference>
<keyword evidence="5" id="KW-0408">Iron</keyword>
<dbReference type="Pfam" id="PF00067">
    <property type="entry name" value="p450"/>
    <property type="match status" value="2"/>
</dbReference>
<reference evidence="7 8" key="1">
    <citation type="submission" date="2018-10" db="EMBL/GenBank/DDBJ databases">
        <title>Isolation, diversity and antifungal activity of actinobacteria from wheat.</title>
        <authorList>
            <person name="Han C."/>
        </authorList>
    </citation>
    <scope>NUCLEOTIDE SEQUENCE [LARGE SCALE GENOMIC DNA]</scope>
    <source>
        <strain evidence="7 8">NEAU-YY642</strain>
    </source>
</reference>
<evidence type="ECO:0000256" key="1">
    <source>
        <dbReference type="ARBA" id="ARBA00010617"/>
    </source>
</evidence>
<sequence length="409" mass="44295">MSTLTPPESSRLPEPFTAAFTQRPHAVLAELREAAPIHHVALPDGSPVWLVTRDADVRPLLADPRLSVSKRHARTRWAGFALPPELDANLLNMDGADHLRLRRLVSHGFTPRRVAALRGAIEAAAASCAEALTTDLVAEFSTPLPLTVMSDLFEVPEADRRPFAGWISAMLAPPSARAAAEALAGVHRFLLELVAERRAAPRDDLLSTLIAARDEDDRLSEEELISLAFLLLGAGIENVQHTLSAGLLALSREPEQLAALQADPGLLPGAVEEFLRYAHPNLVALRRFATEPLEVAGATIPRGDTVLLGLASANRDPRRHRDPDRFDIRRPDPAAQLALGQGVHYCLGAPLARLELTVALTTLLPRLRPHCFTDPAWSTSFRSHALSRLRLAPADRPTPPPGPPRAGNA</sequence>
<keyword evidence="8" id="KW-1185">Reference proteome</keyword>